<dbReference type="GO" id="GO:0016832">
    <property type="term" value="F:aldehyde-lyase activity"/>
    <property type="evidence" value="ECO:0007669"/>
    <property type="project" value="TreeGrafter"/>
</dbReference>
<dbReference type="PANTHER" id="PTHR30502:SF0">
    <property type="entry name" value="PHOSPHOENOLPYRUVATE CARBOXYLASE FAMILY PROTEIN"/>
    <property type="match status" value="1"/>
</dbReference>
<dbReference type="EMBL" id="BLAE01000059">
    <property type="protein sequence ID" value="GES14438.1"/>
    <property type="molecule type" value="Genomic_DNA"/>
</dbReference>
<name>A0A5M3X8C9_9ACTN</name>
<dbReference type="InterPro" id="IPR040442">
    <property type="entry name" value="Pyrv_kinase-like_dom_sf"/>
</dbReference>
<comment type="similarity">
    <text evidence="1">Belongs to the HpcH/HpaI aldolase family.</text>
</comment>
<dbReference type="InterPro" id="IPR005000">
    <property type="entry name" value="Aldolase/citrate-lyase_domain"/>
</dbReference>
<proteinExistence type="inferred from homology"/>
<dbReference type="GO" id="GO:0005737">
    <property type="term" value="C:cytoplasm"/>
    <property type="evidence" value="ECO:0007669"/>
    <property type="project" value="TreeGrafter"/>
</dbReference>
<protein>
    <recommendedName>
        <fullName evidence="4">HpcH/HpaI aldolase/citrate lyase domain-containing protein</fullName>
    </recommendedName>
</protein>
<accession>A0A5M3X8C9</accession>
<dbReference type="RefSeq" id="WP_155359617.1">
    <property type="nucleotide sequence ID" value="NZ_BAAAHL010000036.1"/>
</dbReference>
<dbReference type="SUPFAM" id="SSF51621">
    <property type="entry name" value="Phosphoenolpyruvate/pyruvate domain"/>
    <property type="match status" value="1"/>
</dbReference>
<feature type="domain" description="HpcH/HpaI aldolase/citrate lyase" evidence="4">
    <location>
        <begin position="24"/>
        <end position="239"/>
    </location>
</feature>
<keyword evidence="2" id="KW-0479">Metal-binding</keyword>
<comment type="caution">
    <text evidence="5">The sequence shown here is derived from an EMBL/GenBank/DDBJ whole genome shotgun (WGS) entry which is preliminary data.</text>
</comment>
<organism evidence="5 6">
    <name type="scientific">Acrocarpospora macrocephala</name>
    <dbReference type="NCBI Taxonomy" id="150177"/>
    <lineage>
        <taxon>Bacteria</taxon>
        <taxon>Bacillati</taxon>
        <taxon>Actinomycetota</taxon>
        <taxon>Actinomycetes</taxon>
        <taxon>Streptosporangiales</taxon>
        <taxon>Streptosporangiaceae</taxon>
        <taxon>Acrocarpospora</taxon>
    </lineage>
</organism>
<sequence length="259" mass="27218">MKVNAMKAKILRGEAVFGLALDTPDPIMVEYAALAGLDFIRIDCEHGPVTLENIEHTVRAAEAADITPTARIAVNRPDMVTQILNRGVAGITFSHISTAEDAAAAVRSMKFAPDGDRAITSSGGRGMHARWALGVPADEAYAFANRETLVTCLIEDPIGVENVEAIAAVPGVDVITFGAGDLSATTGHIGDSSHEKVHEMMRDGMRRARAAGKPVGVSVGNKSMERAAEFIDAGVRVIQLMPAPLIVNGVAAMRAALTP</sequence>
<evidence type="ECO:0000256" key="1">
    <source>
        <dbReference type="ARBA" id="ARBA00005568"/>
    </source>
</evidence>
<keyword evidence="6" id="KW-1185">Reference proteome</keyword>
<dbReference type="AlphaFoldDB" id="A0A5M3X8C9"/>
<dbReference type="InterPro" id="IPR050251">
    <property type="entry name" value="HpcH-HpaI_aldolase"/>
</dbReference>
<dbReference type="Gene3D" id="3.20.20.60">
    <property type="entry name" value="Phosphoenolpyruvate-binding domains"/>
    <property type="match status" value="1"/>
</dbReference>
<dbReference type="Pfam" id="PF03328">
    <property type="entry name" value="HpcH_HpaI"/>
    <property type="match status" value="1"/>
</dbReference>
<evidence type="ECO:0000259" key="4">
    <source>
        <dbReference type="Pfam" id="PF03328"/>
    </source>
</evidence>
<evidence type="ECO:0000313" key="5">
    <source>
        <dbReference type="EMBL" id="GES14438.1"/>
    </source>
</evidence>
<dbReference type="OrthoDB" id="86160at2"/>
<evidence type="ECO:0000256" key="3">
    <source>
        <dbReference type="ARBA" id="ARBA00023239"/>
    </source>
</evidence>
<reference evidence="5 6" key="1">
    <citation type="submission" date="2019-10" db="EMBL/GenBank/DDBJ databases">
        <title>Whole genome shotgun sequence of Acrocarpospora macrocephala NBRC 16266.</title>
        <authorList>
            <person name="Ichikawa N."/>
            <person name="Kimura A."/>
            <person name="Kitahashi Y."/>
            <person name="Komaki H."/>
            <person name="Oguchi A."/>
        </authorList>
    </citation>
    <scope>NUCLEOTIDE SEQUENCE [LARGE SCALE GENOMIC DNA]</scope>
    <source>
        <strain evidence="5 6">NBRC 16266</strain>
    </source>
</reference>
<gene>
    <name evidence="5" type="ORF">Amac_080350</name>
</gene>
<keyword evidence="3" id="KW-0456">Lyase</keyword>
<dbReference type="GO" id="GO:0046872">
    <property type="term" value="F:metal ion binding"/>
    <property type="evidence" value="ECO:0007669"/>
    <property type="project" value="UniProtKB-KW"/>
</dbReference>
<evidence type="ECO:0000256" key="2">
    <source>
        <dbReference type="ARBA" id="ARBA00022723"/>
    </source>
</evidence>
<dbReference type="InterPro" id="IPR015813">
    <property type="entry name" value="Pyrv/PenolPyrv_kinase-like_dom"/>
</dbReference>
<evidence type="ECO:0000313" key="6">
    <source>
        <dbReference type="Proteomes" id="UP000331127"/>
    </source>
</evidence>
<dbReference type="Proteomes" id="UP000331127">
    <property type="component" value="Unassembled WGS sequence"/>
</dbReference>
<dbReference type="PANTHER" id="PTHR30502">
    <property type="entry name" value="2-KETO-3-DEOXY-L-RHAMNONATE ALDOLASE"/>
    <property type="match status" value="1"/>
</dbReference>